<gene>
    <name evidence="3" type="ORF">ACFQGU_12835</name>
</gene>
<dbReference type="EMBL" id="JBHSTI010000008">
    <property type="protein sequence ID" value="MFC6238767.1"/>
    <property type="molecule type" value="Genomic_DNA"/>
</dbReference>
<keyword evidence="4" id="KW-1185">Reference proteome</keyword>
<dbReference type="InterPro" id="IPR019920">
    <property type="entry name" value="F420-binding_dom_put"/>
</dbReference>
<dbReference type="Gene3D" id="2.30.110.10">
    <property type="entry name" value="Electron Transport, Fmn-binding Protein, Chain A"/>
    <property type="match status" value="1"/>
</dbReference>
<accession>A0ABW1T3A6</accession>
<evidence type="ECO:0000313" key="3">
    <source>
        <dbReference type="EMBL" id="MFC6238767.1"/>
    </source>
</evidence>
<sequence>MANSRASIALTDAEADAFLRAGRTLVLVTLGPDGAPDPVPMWYVVDDDGVVWMRTYAKSQKIVNLERDPRFSALVEDGERYSELRGVQLTGTVALVDDVDRICEVFAGLMVKYEGLDPAHVDSVKAAYLERAPKQRALRLDVTRVVSWDHGKQAGA</sequence>
<reference evidence="4" key="1">
    <citation type="journal article" date="2019" name="Int. J. Syst. Evol. Microbiol.">
        <title>The Global Catalogue of Microorganisms (GCM) 10K type strain sequencing project: providing services to taxonomists for standard genome sequencing and annotation.</title>
        <authorList>
            <consortium name="The Broad Institute Genomics Platform"/>
            <consortium name="The Broad Institute Genome Sequencing Center for Infectious Disease"/>
            <person name="Wu L."/>
            <person name="Ma J."/>
        </authorList>
    </citation>
    <scope>NUCLEOTIDE SEQUENCE [LARGE SCALE GENOMIC DNA]</scope>
    <source>
        <strain evidence="4">CGMCC 4.7317</strain>
    </source>
</reference>
<evidence type="ECO:0000259" key="2">
    <source>
        <dbReference type="Pfam" id="PF01243"/>
    </source>
</evidence>
<dbReference type="InterPro" id="IPR012349">
    <property type="entry name" value="Split_barrel_FMN-bd"/>
</dbReference>
<dbReference type="SUPFAM" id="SSF50475">
    <property type="entry name" value="FMN-binding split barrel"/>
    <property type="match status" value="1"/>
</dbReference>
<dbReference type="InterPro" id="IPR011576">
    <property type="entry name" value="Pyridox_Oxase_N"/>
</dbReference>
<dbReference type="PANTHER" id="PTHR35176">
    <property type="entry name" value="HEME OXYGENASE HI_0854-RELATED"/>
    <property type="match status" value="1"/>
</dbReference>
<keyword evidence="1" id="KW-0560">Oxidoreductase</keyword>
<dbReference type="PANTHER" id="PTHR35176:SF6">
    <property type="entry name" value="HEME OXYGENASE HI_0854-RELATED"/>
    <property type="match status" value="1"/>
</dbReference>
<evidence type="ECO:0000256" key="1">
    <source>
        <dbReference type="ARBA" id="ARBA00023002"/>
    </source>
</evidence>
<dbReference type="NCBIfam" id="TIGR03618">
    <property type="entry name" value="Rv1155_F420"/>
    <property type="match status" value="1"/>
</dbReference>
<name>A0ABW1T3A6_9ACTN</name>
<dbReference type="InterPro" id="IPR052019">
    <property type="entry name" value="F420H2_bilvrd_red/Heme_oxyg"/>
</dbReference>
<proteinExistence type="predicted"/>
<comment type="caution">
    <text evidence="3">The sequence shown here is derived from an EMBL/GenBank/DDBJ whole genome shotgun (WGS) entry which is preliminary data.</text>
</comment>
<dbReference type="Pfam" id="PF01243">
    <property type="entry name" value="PNPOx_N"/>
    <property type="match status" value="1"/>
</dbReference>
<dbReference type="RefSeq" id="WP_386767263.1">
    <property type="nucleotide sequence ID" value="NZ_JBHSTI010000008.1"/>
</dbReference>
<protein>
    <submittedName>
        <fullName evidence="3">Pyridoxamine 5'-phosphate oxidase family protein</fullName>
    </submittedName>
</protein>
<organism evidence="3 4">
    <name type="scientific">Longivirga aurantiaca</name>
    <dbReference type="NCBI Taxonomy" id="1837743"/>
    <lineage>
        <taxon>Bacteria</taxon>
        <taxon>Bacillati</taxon>
        <taxon>Actinomycetota</taxon>
        <taxon>Actinomycetes</taxon>
        <taxon>Sporichthyales</taxon>
        <taxon>Sporichthyaceae</taxon>
        <taxon>Longivirga</taxon>
    </lineage>
</organism>
<feature type="domain" description="Pyridoxamine 5'-phosphate oxidase N-terminal" evidence="2">
    <location>
        <begin position="12"/>
        <end position="148"/>
    </location>
</feature>
<dbReference type="Proteomes" id="UP001596138">
    <property type="component" value="Unassembled WGS sequence"/>
</dbReference>
<evidence type="ECO:0000313" key="4">
    <source>
        <dbReference type="Proteomes" id="UP001596138"/>
    </source>
</evidence>